<dbReference type="OrthoDB" id="4221933at2759"/>
<gene>
    <name evidence="2" type="ORF">BO71DRAFT_236955</name>
</gene>
<dbReference type="VEuPathDB" id="FungiDB:BO71DRAFT_236955"/>
<organism evidence="2 3">
    <name type="scientific">Aspergillus ellipticus CBS 707.79</name>
    <dbReference type="NCBI Taxonomy" id="1448320"/>
    <lineage>
        <taxon>Eukaryota</taxon>
        <taxon>Fungi</taxon>
        <taxon>Dikarya</taxon>
        <taxon>Ascomycota</taxon>
        <taxon>Pezizomycotina</taxon>
        <taxon>Eurotiomycetes</taxon>
        <taxon>Eurotiomycetidae</taxon>
        <taxon>Eurotiales</taxon>
        <taxon>Aspergillaceae</taxon>
        <taxon>Aspergillus</taxon>
        <taxon>Aspergillus subgen. Circumdati</taxon>
    </lineage>
</organism>
<evidence type="ECO:0000256" key="1">
    <source>
        <dbReference type="SAM" id="MobiDB-lite"/>
    </source>
</evidence>
<dbReference type="EMBL" id="KZ825804">
    <property type="protein sequence ID" value="PYH99245.1"/>
    <property type="molecule type" value="Genomic_DNA"/>
</dbReference>
<accession>A0A319DNJ6</accession>
<keyword evidence="3" id="KW-1185">Reference proteome</keyword>
<feature type="region of interest" description="Disordered" evidence="1">
    <location>
        <begin position="150"/>
        <end position="206"/>
    </location>
</feature>
<proteinExistence type="predicted"/>
<evidence type="ECO:0000313" key="2">
    <source>
        <dbReference type="EMBL" id="PYH99245.1"/>
    </source>
</evidence>
<feature type="region of interest" description="Disordered" evidence="1">
    <location>
        <begin position="110"/>
        <end position="136"/>
    </location>
</feature>
<protein>
    <submittedName>
        <fullName evidence="2">Uncharacterized protein</fullName>
    </submittedName>
</protein>
<dbReference type="Proteomes" id="UP000247810">
    <property type="component" value="Unassembled WGS sequence"/>
</dbReference>
<evidence type="ECO:0000313" key="3">
    <source>
        <dbReference type="Proteomes" id="UP000247810"/>
    </source>
</evidence>
<name>A0A319DNJ6_9EURO</name>
<sequence>MDPWQRNIRRMHQVGEFLDLDPEKSNMVADFVALIEAMREGLTHIDEESYIPDSQINLLFLTKLKARPEWSHWATAMLRDNRINTSNPAEQMTFQELADLAIDQEKNGQLQEKNAWGPSRGGFAPRHKAPEESRSLTQDEINAFVVQQMSQDKKLDNRQGRARGHAKRPSQEEINDYVVEQMRREHERTTRDRSYSQPMPSRPLQRPVQARCTFCGDKHHQLPNCWRRWRVAVEAPHGDYLPKRVEYRSEIPGQPPTYHTGFTLY</sequence>
<dbReference type="AlphaFoldDB" id="A0A319DNJ6"/>
<feature type="compositionally biased region" description="Basic and acidic residues" evidence="1">
    <location>
        <begin position="181"/>
        <end position="194"/>
    </location>
</feature>
<reference evidence="2 3" key="1">
    <citation type="submission" date="2018-02" db="EMBL/GenBank/DDBJ databases">
        <title>The genomes of Aspergillus section Nigri reveals drivers in fungal speciation.</title>
        <authorList>
            <consortium name="DOE Joint Genome Institute"/>
            <person name="Vesth T.C."/>
            <person name="Nybo J."/>
            <person name="Theobald S."/>
            <person name="Brandl J."/>
            <person name="Frisvad J.C."/>
            <person name="Nielsen K.F."/>
            <person name="Lyhne E.K."/>
            <person name="Kogle M.E."/>
            <person name="Kuo A."/>
            <person name="Riley R."/>
            <person name="Clum A."/>
            <person name="Nolan M."/>
            <person name="Lipzen A."/>
            <person name="Salamov A."/>
            <person name="Henrissat B."/>
            <person name="Wiebenga A."/>
            <person name="De vries R.P."/>
            <person name="Grigoriev I.V."/>
            <person name="Mortensen U.H."/>
            <person name="Andersen M.R."/>
            <person name="Baker S.E."/>
        </authorList>
    </citation>
    <scope>NUCLEOTIDE SEQUENCE [LARGE SCALE GENOMIC DNA]</scope>
    <source>
        <strain evidence="2 3">CBS 707.79</strain>
    </source>
</reference>